<dbReference type="EMBL" id="MU865486">
    <property type="protein sequence ID" value="KAK4222173.1"/>
    <property type="molecule type" value="Genomic_DNA"/>
</dbReference>
<reference evidence="2" key="1">
    <citation type="journal article" date="2023" name="Mol. Phylogenet. Evol.">
        <title>Genome-scale phylogeny and comparative genomics of the fungal order Sordariales.</title>
        <authorList>
            <person name="Hensen N."/>
            <person name="Bonometti L."/>
            <person name="Westerberg I."/>
            <person name="Brannstrom I.O."/>
            <person name="Guillou S."/>
            <person name="Cros-Aarteil S."/>
            <person name="Calhoun S."/>
            <person name="Haridas S."/>
            <person name="Kuo A."/>
            <person name="Mondo S."/>
            <person name="Pangilinan J."/>
            <person name="Riley R."/>
            <person name="LaButti K."/>
            <person name="Andreopoulos B."/>
            <person name="Lipzen A."/>
            <person name="Chen C."/>
            <person name="Yan M."/>
            <person name="Daum C."/>
            <person name="Ng V."/>
            <person name="Clum A."/>
            <person name="Steindorff A."/>
            <person name="Ohm R.A."/>
            <person name="Martin F."/>
            <person name="Silar P."/>
            <person name="Natvig D.O."/>
            <person name="Lalanne C."/>
            <person name="Gautier V."/>
            <person name="Ament-Velasquez S.L."/>
            <person name="Kruys A."/>
            <person name="Hutchinson M.I."/>
            <person name="Powell A.J."/>
            <person name="Barry K."/>
            <person name="Miller A.N."/>
            <person name="Grigoriev I.V."/>
            <person name="Debuchy R."/>
            <person name="Gladieux P."/>
            <person name="Hiltunen Thoren M."/>
            <person name="Johannesson H."/>
        </authorList>
    </citation>
    <scope>NUCLEOTIDE SEQUENCE</scope>
    <source>
        <strain evidence="2">CBS 990.96</strain>
    </source>
</reference>
<feature type="non-terminal residue" evidence="2">
    <location>
        <position position="1"/>
    </location>
</feature>
<dbReference type="AlphaFoldDB" id="A0AAN7BFG8"/>
<accession>A0AAN7BFG8</accession>
<reference evidence="2" key="2">
    <citation type="submission" date="2023-05" db="EMBL/GenBank/DDBJ databases">
        <authorList>
            <consortium name="Lawrence Berkeley National Laboratory"/>
            <person name="Steindorff A."/>
            <person name="Hensen N."/>
            <person name="Bonometti L."/>
            <person name="Westerberg I."/>
            <person name="Brannstrom I.O."/>
            <person name="Guillou S."/>
            <person name="Cros-Aarteil S."/>
            <person name="Calhoun S."/>
            <person name="Haridas S."/>
            <person name="Kuo A."/>
            <person name="Mondo S."/>
            <person name="Pangilinan J."/>
            <person name="Riley R."/>
            <person name="Labutti K."/>
            <person name="Andreopoulos B."/>
            <person name="Lipzen A."/>
            <person name="Chen C."/>
            <person name="Yanf M."/>
            <person name="Daum C."/>
            <person name="Ng V."/>
            <person name="Clum A."/>
            <person name="Ohm R."/>
            <person name="Martin F."/>
            <person name="Silar P."/>
            <person name="Natvig D."/>
            <person name="Lalanne C."/>
            <person name="Gautier V."/>
            <person name="Ament-Velasquez S.L."/>
            <person name="Kruys A."/>
            <person name="Hutchinson M.I."/>
            <person name="Powell A.J."/>
            <person name="Barry K."/>
            <person name="Miller A.N."/>
            <person name="Grigoriev I.V."/>
            <person name="Debuchy R."/>
            <person name="Gladieux P."/>
            <person name="Thoren M.H."/>
            <person name="Johannesson H."/>
        </authorList>
    </citation>
    <scope>NUCLEOTIDE SEQUENCE</scope>
    <source>
        <strain evidence="2">CBS 990.96</strain>
    </source>
</reference>
<protein>
    <submittedName>
        <fullName evidence="2">Uncharacterized protein</fullName>
    </submittedName>
</protein>
<sequence length="351" mass="39924">QAFRQDVRRYETDEGKFRICAEARSRLLEQHTQVKLLIALYERVMLAECPGYRSCKKNAGRTQIDANDEWDRFIGVATSASDMIPKCLPHLKIVSVRWGRKTLQHYNWPARGWGFCKNLGAIAKKMAWAEFITKANQLLVRRAQMSGKHRLRESPDPLDPVELVNLGRWTAQGSYVKDKDRNKIALPFKELSLRDLPLGYSFDRYGLMVHRRFGEKIWDAVLTPEQDAGQSNSVQLPVDSRAPSPRHSQLSIPLNSPPDSPSAVDRSCTAQALLRWSLAMMVTPTAVFPKVNRFYAPKETAGHQPSTLQFPVIKPYSNKANNQYAHNNPCHNADKQSYPAPANNPLLYLDR</sequence>
<comment type="caution">
    <text evidence="2">The sequence shown here is derived from an EMBL/GenBank/DDBJ whole genome shotgun (WGS) entry which is preliminary data.</text>
</comment>
<feature type="region of interest" description="Disordered" evidence="1">
    <location>
        <begin position="323"/>
        <end position="344"/>
    </location>
</feature>
<gene>
    <name evidence="2" type="ORF">QBC38DRAFT_520115</name>
</gene>
<organism evidence="2 3">
    <name type="scientific">Podospora fimiseda</name>
    <dbReference type="NCBI Taxonomy" id="252190"/>
    <lineage>
        <taxon>Eukaryota</taxon>
        <taxon>Fungi</taxon>
        <taxon>Dikarya</taxon>
        <taxon>Ascomycota</taxon>
        <taxon>Pezizomycotina</taxon>
        <taxon>Sordariomycetes</taxon>
        <taxon>Sordariomycetidae</taxon>
        <taxon>Sordariales</taxon>
        <taxon>Podosporaceae</taxon>
        <taxon>Podospora</taxon>
    </lineage>
</organism>
<name>A0AAN7BFG8_9PEZI</name>
<dbReference type="Proteomes" id="UP001301958">
    <property type="component" value="Unassembled WGS sequence"/>
</dbReference>
<evidence type="ECO:0000256" key="1">
    <source>
        <dbReference type="SAM" id="MobiDB-lite"/>
    </source>
</evidence>
<evidence type="ECO:0000313" key="3">
    <source>
        <dbReference type="Proteomes" id="UP001301958"/>
    </source>
</evidence>
<proteinExistence type="predicted"/>
<keyword evidence="3" id="KW-1185">Reference proteome</keyword>
<evidence type="ECO:0000313" key="2">
    <source>
        <dbReference type="EMBL" id="KAK4222173.1"/>
    </source>
</evidence>
<feature type="region of interest" description="Disordered" evidence="1">
    <location>
        <begin position="228"/>
        <end position="265"/>
    </location>
</feature>